<evidence type="ECO:0000256" key="4">
    <source>
        <dbReference type="ARBA" id="ARBA00022729"/>
    </source>
</evidence>
<dbReference type="AlphaFoldDB" id="A0AAJ1T0Y0"/>
<gene>
    <name evidence="10" type="ORF">J2S13_002695</name>
</gene>
<keyword evidence="3" id="KW-0309">Germination</keyword>
<dbReference type="Pfam" id="PF05504">
    <property type="entry name" value="Spore_GerAC"/>
    <property type="match status" value="1"/>
</dbReference>
<evidence type="ECO:0000259" key="9">
    <source>
        <dbReference type="Pfam" id="PF25198"/>
    </source>
</evidence>
<evidence type="ECO:0000256" key="5">
    <source>
        <dbReference type="ARBA" id="ARBA00023136"/>
    </source>
</evidence>
<feature type="domain" description="Spore germination protein N-terminal" evidence="9">
    <location>
        <begin position="32"/>
        <end position="204"/>
    </location>
</feature>
<comment type="similarity">
    <text evidence="2">Belongs to the GerABKC lipoprotein family.</text>
</comment>
<dbReference type="InterPro" id="IPR046953">
    <property type="entry name" value="Spore_GerAC-like_C"/>
</dbReference>
<name>A0AAJ1T0Y0_9BACI</name>
<evidence type="ECO:0000256" key="6">
    <source>
        <dbReference type="ARBA" id="ARBA00023139"/>
    </source>
</evidence>
<reference evidence="10" key="1">
    <citation type="submission" date="2023-07" db="EMBL/GenBank/DDBJ databases">
        <title>Genomic Encyclopedia of Type Strains, Phase IV (KMG-IV): sequencing the most valuable type-strain genomes for metagenomic binning, comparative biology and taxonomic classification.</title>
        <authorList>
            <person name="Goeker M."/>
        </authorList>
    </citation>
    <scope>NUCLEOTIDE SEQUENCE</scope>
    <source>
        <strain evidence="10">DSM 23947</strain>
    </source>
</reference>
<dbReference type="PROSITE" id="PS51257">
    <property type="entry name" value="PROKAR_LIPOPROTEIN"/>
    <property type="match status" value="1"/>
</dbReference>
<protein>
    <submittedName>
        <fullName evidence="10">Spore germination protein KC</fullName>
    </submittedName>
</protein>
<dbReference type="Gene3D" id="3.30.300.210">
    <property type="entry name" value="Nutrient germinant receptor protein C, domain 3"/>
    <property type="match status" value="1"/>
</dbReference>
<dbReference type="InterPro" id="IPR057336">
    <property type="entry name" value="GerAC_N"/>
</dbReference>
<proteinExistence type="inferred from homology"/>
<evidence type="ECO:0000256" key="3">
    <source>
        <dbReference type="ARBA" id="ARBA00022544"/>
    </source>
</evidence>
<keyword evidence="4" id="KW-0732">Signal</keyword>
<dbReference type="EMBL" id="JAUSUC010000041">
    <property type="protein sequence ID" value="MDQ0216254.1"/>
    <property type="molecule type" value="Genomic_DNA"/>
</dbReference>
<dbReference type="GO" id="GO:0016020">
    <property type="term" value="C:membrane"/>
    <property type="evidence" value="ECO:0007669"/>
    <property type="project" value="UniProtKB-SubCell"/>
</dbReference>
<feature type="domain" description="Spore germination GerAC-like C-terminal" evidence="8">
    <location>
        <begin position="224"/>
        <end position="388"/>
    </location>
</feature>
<keyword evidence="11" id="KW-1185">Reference proteome</keyword>
<sequence>MVKAKNKYYFMKHVPFFVVFCMSIFLLSGCWDRVEINDIAIVTGTAIDKRKGKGIELSLQVFVPSSISSGGGGTQGGGGGPLTLVVTQKGKNMADALSKIQSELPRRIFWGQCKVFIFSEKVAKEGIKDHLDFLLRHPQPRERAYVFVSQGKAKHILDLKAVLERHSAEGVRELADLRVGLKATLQNLDEMLKSESESSALPYLVTFKGKKSGQENPEFLKIFGSAVLKKGKMIGKISEKNTRGVLWLRDEIKEYTVTVDPKNIEGDVSLNPVSAHINMIPKIKNGKWKMTVKIKTEGEAVQNRMDVSIIDSKTIKEIEKSYQEAIKKRINTAIRLSQHKLKADILNFGKEFHRKYPKEWKKVAKRWEEVFPEVEVELDIDAHVRRKGIIHKSKGIEEEGF</sequence>
<evidence type="ECO:0000256" key="2">
    <source>
        <dbReference type="ARBA" id="ARBA00007886"/>
    </source>
</evidence>
<evidence type="ECO:0000313" key="10">
    <source>
        <dbReference type="EMBL" id="MDQ0216254.1"/>
    </source>
</evidence>
<organism evidence="10 11">
    <name type="scientific">Oikeobacillus pervagus</name>
    <dbReference type="NCBI Taxonomy" id="1325931"/>
    <lineage>
        <taxon>Bacteria</taxon>
        <taxon>Bacillati</taxon>
        <taxon>Bacillota</taxon>
        <taxon>Bacilli</taxon>
        <taxon>Bacillales</taxon>
        <taxon>Bacillaceae</taxon>
        <taxon>Oikeobacillus</taxon>
    </lineage>
</organism>
<dbReference type="PANTHER" id="PTHR35789:SF1">
    <property type="entry name" value="SPORE GERMINATION PROTEIN B3"/>
    <property type="match status" value="1"/>
</dbReference>
<dbReference type="InterPro" id="IPR008844">
    <property type="entry name" value="Spore_GerAC-like"/>
</dbReference>
<evidence type="ECO:0000256" key="7">
    <source>
        <dbReference type="ARBA" id="ARBA00023288"/>
    </source>
</evidence>
<keyword evidence="5" id="KW-0472">Membrane</keyword>
<dbReference type="Gene3D" id="6.20.190.10">
    <property type="entry name" value="Nutrient germinant receptor protein C, domain 1"/>
    <property type="match status" value="1"/>
</dbReference>
<dbReference type="InterPro" id="IPR038501">
    <property type="entry name" value="Spore_GerAC_C_sf"/>
</dbReference>
<dbReference type="Pfam" id="PF25198">
    <property type="entry name" value="Spore_GerAC_N"/>
    <property type="match status" value="1"/>
</dbReference>
<comment type="caution">
    <text evidence="10">The sequence shown here is derived from an EMBL/GenBank/DDBJ whole genome shotgun (WGS) entry which is preliminary data.</text>
</comment>
<dbReference type="PANTHER" id="PTHR35789">
    <property type="entry name" value="SPORE GERMINATION PROTEIN B3"/>
    <property type="match status" value="1"/>
</dbReference>
<comment type="subcellular location">
    <subcellularLocation>
        <location evidence="1">Membrane</location>
        <topology evidence="1">Lipid-anchor</topology>
    </subcellularLocation>
</comment>
<evidence type="ECO:0000313" key="11">
    <source>
        <dbReference type="Proteomes" id="UP001237207"/>
    </source>
</evidence>
<accession>A0AAJ1T0Y0</accession>
<keyword evidence="7" id="KW-0449">Lipoprotein</keyword>
<keyword evidence="6" id="KW-0564">Palmitate</keyword>
<dbReference type="NCBIfam" id="TIGR02887">
    <property type="entry name" value="spore_ger_x_C"/>
    <property type="match status" value="1"/>
</dbReference>
<dbReference type="GO" id="GO:0009847">
    <property type="term" value="P:spore germination"/>
    <property type="evidence" value="ECO:0007669"/>
    <property type="project" value="InterPro"/>
</dbReference>
<evidence type="ECO:0000256" key="1">
    <source>
        <dbReference type="ARBA" id="ARBA00004635"/>
    </source>
</evidence>
<evidence type="ECO:0000259" key="8">
    <source>
        <dbReference type="Pfam" id="PF05504"/>
    </source>
</evidence>
<dbReference type="Proteomes" id="UP001237207">
    <property type="component" value="Unassembled WGS sequence"/>
</dbReference>
<dbReference type="RefSeq" id="WP_307258255.1">
    <property type="nucleotide sequence ID" value="NZ_JAUSUC010000041.1"/>
</dbReference>